<feature type="transmembrane region" description="Helical" evidence="1">
    <location>
        <begin position="178"/>
        <end position="197"/>
    </location>
</feature>
<sequence>MNQAEILNPPAKARLGKLDVLRGIALIAMATYHTGWDFEFFGYLEPGTTGHGAWKLYARIIASTFLALVGFSLVLAHGQEIRWRPFGIRLAQIVIAALAITLVTAYITPDNFVFFGILHEIAAASVLGLLFLRLPAIVVAIAAVAVIAAPYYLVSSTFDAPIFWGLGLSEIIIRSNDYVPIFPWFGAVLAGMALAKFMQNFDALKLLAGNIAPAWLDRSLRFIGKHSLAFYLIHQPVLISCVFLISQLFPPAVATPQEVFGQACVQSCQNDNDKAFCQKFCECVIGQTETQGIFDDVFAGRRDQSDPEMQEIAGFCTQQSLPQ</sequence>
<evidence type="ECO:0000256" key="1">
    <source>
        <dbReference type="SAM" id="Phobius"/>
    </source>
</evidence>
<name>A0A2N9W1L1_9HYPH</name>
<feature type="transmembrane region" description="Helical" evidence="1">
    <location>
        <begin position="88"/>
        <end position="107"/>
    </location>
</feature>
<keyword evidence="4" id="KW-1185">Reference proteome</keyword>
<feature type="transmembrane region" description="Helical" evidence="1">
    <location>
        <begin position="137"/>
        <end position="158"/>
    </location>
</feature>
<dbReference type="EMBL" id="MZMT01000017">
    <property type="protein sequence ID" value="PIO45629.1"/>
    <property type="molecule type" value="Genomic_DNA"/>
</dbReference>
<evidence type="ECO:0000313" key="3">
    <source>
        <dbReference type="EMBL" id="PIO45629.1"/>
    </source>
</evidence>
<proteinExistence type="predicted"/>
<protein>
    <recommendedName>
        <fullName evidence="2">Heparan-alpha-glucosaminide N-acetyltransferase catalytic domain-containing protein</fullName>
    </recommendedName>
</protein>
<dbReference type="AlphaFoldDB" id="A0A2N9W1L1"/>
<accession>A0A2N9W1L1</accession>
<evidence type="ECO:0000259" key="2">
    <source>
        <dbReference type="Pfam" id="PF07786"/>
    </source>
</evidence>
<evidence type="ECO:0000313" key="4">
    <source>
        <dbReference type="Proteomes" id="UP000232163"/>
    </source>
</evidence>
<keyword evidence="1" id="KW-0472">Membrane</keyword>
<dbReference type="OrthoDB" id="9807591at2"/>
<dbReference type="InterPro" id="IPR012429">
    <property type="entry name" value="HGSNAT_cat"/>
</dbReference>
<feature type="domain" description="Heparan-alpha-glucosaminide N-acetyltransferase catalytic" evidence="2">
    <location>
        <begin position="14"/>
        <end position="236"/>
    </location>
</feature>
<feature type="transmembrane region" description="Helical" evidence="1">
    <location>
        <begin position="20"/>
        <end position="36"/>
    </location>
</feature>
<reference evidence="3 4" key="1">
    <citation type="journal article" date="2017" name="Int J Environ Stud">
        <title>Does the Miocene-Pliocene relict legume Oxytropis triphylla form nitrogen-fixing nodules with a combination of bacterial strains?</title>
        <authorList>
            <person name="Safronova V."/>
            <person name="Belimov A."/>
            <person name="Sazanova A."/>
            <person name="Kuznetsova I."/>
            <person name="Popova J."/>
            <person name="Andronov E."/>
            <person name="Verkhozina A."/>
            <person name="Tikhonovich I."/>
        </authorList>
    </citation>
    <scope>NUCLEOTIDE SEQUENCE [LARGE SCALE GENOMIC DNA]</scope>
    <source>
        <strain evidence="3 4">Tri-38</strain>
    </source>
</reference>
<feature type="transmembrane region" description="Helical" evidence="1">
    <location>
        <begin position="113"/>
        <end position="132"/>
    </location>
</feature>
<keyword evidence="1" id="KW-1133">Transmembrane helix</keyword>
<dbReference type="KEGG" id="pht:BLM14_08115"/>
<gene>
    <name evidence="3" type="ORF">B5P45_06410</name>
</gene>
<feature type="transmembrane region" description="Helical" evidence="1">
    <location>
        <begin position="228"/>
        <end position="249"/>
    </location>
</feature>
<keyword evidence="1" id="KW-0812">Transmembrane</keyword>
<dbReference type="Pfam" id="PF07786">
    <property type="entry name" value="HGSNAT_cat"/>
    <property type="match status" value="1"/>
</dbReference>
<comment type="caution">
    <text evidence="3">The sequence shown here is derived from an EMBL/GenBank/DDBJ whole genome shotgun (WGS) entry which is preliminary data.</text>
</comment>
<dbReference type="Proteomes" id="UP000232163">
    <property type="component" value="Unassembled WGS sequence"/>
</dbReference>
<organism evidence="3 4">
    <name type="scientific">Phyllobacterium zundukense</name>
    <dbReference type="NCBI Taxonomy" id="1867719"/>
    <lineage>
        <taxon>Bacteria</taxon>
        <taxon>Pseudomonadati</taxon>
        <taxon>Pseudomonadota</taxon>
        <taxon>Alphaproteobacteria</taxon>
        <taxon>Hyphomicrobiales</taxon>
        <taxon>Phyllobacteriaceae</taxon>
        <taxon>Phyllobacterium</taxon>
    </lineage>
</organism>
<dbReference type="RefSeq" id="WP_099998927.1">
    <property type="nucleotide sequence ID" value="NZ_CP017940.1"/>
</dbReference>
<feature type="transmembrane region" description="Helical" evidence="1">
    <location>
        <begin position="56"/>
        <end position="76"/>
    </location>
</feature>